<feature type="transmembrane region" description="Helical" evidence="1">
    <location>
        <begin position="268"/>
        <end position="288"/>
    </location>
</feature>
<keyword evidence="1" id="KW-1133">Transmembrane helix</keyword>
<reference evidence="3 4" key="1">
    <citation type="submission" date="2020-04" db="EMBL/GenBank/DDBJ databases">
        <title>Novosphingobium sp. TW-4 isolated from soil.</title>
        <authorList>
            <person name="Dahal R.H."/>
            <person name="Chaudhary D.K."/>
        </authorList>
    </citation>
    <scope>NUCLEOTIDE SEQUENCE [LARGE SCALE GENOMIC DNA]</scope>
    <source>
        <strain evidence="3 4">TW-4</strain>
    </source>
</reference>
<keyword evidence="1" id="KW-0812">Transmembrane</keyword>
<feature type="transmembrane region" description="Helical" evidence="1">
    <location>
        <begin position="369"/>
        <end position="388"/>
    </location>
</feature>
<feature type="transmembrane region" description="Helical" evidence="1">
    <location>
        <begin position="344"/>
        <end position="363"/>
    </location>
</feature>
<feature type="transmembrane region" description="Helical" evidence="1">
    <location>
        <begin position="300"/>
        <end position="324"/>
    </location>
</feature>
<proteinExistence type="predicted"/>
<dbReference type="InterPro" id="IPR007349">
    <property type="entry name" value="DUF418"/>
</dbReference>
<dbReference type="InterPro" id="IPR052529">
    <property type="entry name" value="Bact_Transport_Assoc"/>
</dbReference>
<accession>A0A7Y0G9T1</accession>
<feature type="domain" description="DUF418" evidence="2">
    <location>
        <begin position="253"/>
        <end position="411"/>
    </location>
</feature>
<dbReference type="PANTHER" id="PTHR30590:SF2">
    <property type="entry name" value="INNER MEMBRANE PROTEIN"/>
    <property type="match status" value="1"/>
</dbReference>
<sequence length="428" mass="46330">MTAPSASLHATPPAGTDRIEALDFVRGVAILGILAINVTGFWGPTLATFSPRIGPSDAAGTAWFAFAFVVFEGKMRVLFTLLFGASLALFCDMVGRRGLQPEWMQARRLFWLALAGYLHYLLLWWGDILFPYALCGFGALALRRLAPTTLAALGLAIYFMSHGVGAIGELQGIAAEQRVLAGQAGAADMADQAGMMVRIAASVTADLRILHAGFFEAIRLRLTTAPFLPFETLLATVTETFPLMLVGMALQMSGFFAGAWPVKAMRRLAILGTGTGAAMTLALLGWLWRHGFPPRAMFAALGNLSALPHLLMAMGYAALLMLIWPRVETAAFARRIMLAGRCAFTNYLGTTVLMSALFAGWGLDLSRSLPRGALPAFVLLGWLAMLAWPRRWLARYRQGPLEAVWRRLTWLGVGPVSPEPKPPVHDAA</sequence>
<keyword evidence="4" id="KW-1185">Reference proteome</keyword>
<dbReference type="Pfam" id="PF04235">
    <property type="entry name" value="DUF418"/>
    <property type="match status" value="1"/>
</dbReference>
<dbReference type="EMBL" id="JABBGM010000002">
    <property type="protein sequence ID" value="NML92977.1"/>
    <property type="molecule type" value="Genomic_DNA"/>
</dbReference>
<name>A0A7Y0G9T1_9SPHN</name>
<evidence type="ECO:0000259" key="2">
    <source>
        <dbReference type="Pfam" id="PF04235"/>
    </source>
</evidence>
<dbReference type="PANTHER" id="PTHR30590">
    <property type="entry name" value="INNER MEMBRANE PROTEIN"/>
    <property type="match status" value="1"/>
</dbReference>
<keyword evidence="1" id="KW-0472">Membrane</keyword>
<evidence type="ECO:0000313" key="3">
    <source>
        <dbReference type="EMBL" id="NML92977.1"/>
    </source>
</evidence>
<gene>
    <name evidence="3" type="ORF">HHL27_04745</name>
</gene>
<dbReference type="AlphaFoldDB" id="A0A7Y0G9T1"/>
<dbReference type="Proteomes" id="UP000583556">
    <property type="component" value="Unassembled WGS sequence"/>
</dbReference>
<evidence type="ECO:0000256" key="1">
    <source>
        <dbReference type="SAM" id="Phobius"/>
    </source>
</evidence>
<protein>
    <submittedName>
        <fullName evidence="3">DUF418 domain-containing protein</fullName>
    </submittedName>
</protein>
<dbReference type="RefSeq" id="WP_169492246.1">
    <property type="nucleotide sequence ID" value="NZ_JABBGM010000002.1"/>
</dbReference>
<feature type="transmembrane region" description="Helical" evidence="1">
    <location>
        <begin position="109"/>
        <end position="126"/>
    </location>
</feature>
<evidence type="ECO:0000313" key="4">
    <source>
        <dbReference type="Proteomes" id="UP000583556"/>
    </source>
</evidence>
<feature type="transmembrane region" description="Helical" evidence="1">
    <location>
        <begin position="63"/>
        <end position="89"/>
    </location>
</feature>
<feature type="transmembrane region" description="Helical" evidence="1">
    <location>
        <begin position="24"/>
        <end position="43"/>
    </location>
</feature>
<comment type="caution">
    <text evidence="3">The sequence shown here is derived from an EMBL/GenBank/DDBJ whole genome shotgun (WGS) entry which is preliminary data.</text>
</comment>
<organism evidence="3 4">
    <name type="scientific">Novosphingobium olei</name>
    <dbReference type="NCBI Taxonomy" id="2728851"/>
    <lineage>
        <taxon>Bacteria</taxon>
        <taxon>Pseudomonadati</taxon>
        <taxon>Pseudomonadota</taxon>
        <taxon>Alphaproteobacteria</taxon>
        <taxon>Sphingomonadales</taxon>
        <taxon>Sphingomonadaceae</taxon>
        <taxon>Novosphingobium</taxon>
    </lineage>
</organism>